<dbReference type="InterPro" id="IPR038418">
    <property type="entry name" value="6-PTP_synth/QueD_sf"/>
</dbReference>
<evidence type="ECO:0000256" key="4">
    <source>
        <dbReference type="ARBA" id="ARBA00018141"/>
    </source>
</evidence>
<dbReference type="GO" id="GO:0070497">
    <property type="term" value="F:6-carboxytetrahydropterin synthase activity"/>
    <property type="evidence" value="ECO:0007669"/>
    <property type="project" value="UniProtKB-EC"/>
</dbReference>
<dbReference type="SUPFAM" id="SSF55620">
    <property type="entry name" value="Tetrahydrobiopterin biosynthesis enzymes-like"/>
    <property type="match status" value="1"/>
</dbReference>
<comment type="catalytic activity">
    <reaction evidence="6">
        <text>7,8-dihydroneopterin 3'-triphosphate + H2O = 6-carboxy-5,6,7,8-tetrahydropterin + triphosphate + acetaldehyde + 2 H(+)</text>
        <dbReference type="Rhea" id="RHEA:27966"/>
        <dbReference type="ChEBI" id="CHEBI:15343"/>
        <dbReference type="ChEBI" id="CHEBI:15377"/>
        <dbReference type="ChEBI" id="CHEBI:15378"/>
        <dbReference type="ChEBI" id="CHEBI:18036"/>
        <dbReference type="ChEBI" id="CHEBI:58462"/>
        <dbReference type="ChEBI" id="CHEBI:61032"/>
        <dbReference type="EC" id="4.1.2.50"/>
    </reaction>
</comment>
<reference evidence="7 8" key="1">
    <citation type="submission" date="2017-04" db="EMBL/GenBank/DDBJ databases">
        <title>The new phylogeny of genus Mycobacterium.</title>
        <authorList>
            <person name="Tortoli E."/>
            <person name="Trovato A."/>
            <person name="Cirillo D.M."/>
        </authorList>
    </citation>
    <scope>NUCLEOTIDE SEQUENCE [LARGE SCALE GENOMIC DNA]</scope>
    <source>
        <strain evidence="7 8">TBL 1200985</strain>
    </source>
</reference>
<dbReference type="STRING" id="1430326.B8W66_08685"/>
<keyword evidence="8" id="KW-1185">Reference proteome</keyword>
<dbReference type="Gene3D" id="3.30.479.10">
    <property type="entry name" value="6-pyruvoyl tetrahydropterin synthase/QueD"/>
    <property type="match status" value="1"/>
</dbReference>
<protein>
    <recommendedName>
        <fullName evidence="4">6-carboxy-5,6,7,8-tetrahydropterin synthase</fullName>
        <ecNumber evidence="3">4.1.2.50</ecNumber>
    </recommendedName>
    <alternativeName>
        <fullName evidence="5">Queuosine biosynthesis protein QueD</fullName>
    </alternativeName>
</protein>
<evidence type="ECO:0000256" key="1">
    <source>
        <dbReference type="ARBA" id="ARBA00005061"/>
    </source>
</evidence>
<comment type="caution">
    <text evidence="7">The sequence shown here is derived from an EMBL/GenBank/DDBJ whole genome shotgun (WGS) entry which is preliminary data.</text>
</comment>
<name>A0A1X2LWM0_9MYCO</name>
<evidence type="ECO:0000256" key="5">
    <source>
        <dbReference type="ARBA" id="ARBA00031449"/>
    </source>
</evidence>
<dbReference type="EC" id="4.1.2.50" evidence="3"/>
<organism evidence="7 8">
    <name type="scientific">Mycobacterium decipiens</name>
    <dbReference type="NCBI Taxonomy" id="1430326"/>
    <lineage>
        <taxon>Bacteria</taxon>
        <taxon>Bacillati</taxon>
        <taxon>Actinomycetota</taxon>
        <taxon>Actinomycetes</taxon>
        <taxon>Mycobacteriales</taxon>
        <taxon>Mycobacteriaceae</taxon>
        <taxon>Mycobacterium</taxon>
    </lineage>
</organism>
<dbReference type="OrthoDB" id="9804698at2"/>
<dbReference type="RefSeq" id="WP_085324618.1">
    <property type="nucleotide sequence ID" value="NZ_NCXP01000007.1"/>
</dbReference>
<dbReference type="EMBL" id="NCXP01000007">
    <property type="protein sequence ID" value="OSC41443.1"/>
    <property type="molecule type" value="Genomic_DNA"/>
</dbReference>
<dbReference type="Proteomes" id="UP000193247">
    <property type="component" value="Unassembled WGS sequence"/>
</dbReference>
<comment type="similarity">
    <text evidence="2">Belongs to the PTPS family. QueD subfamily.</text>
</comment>
<evidence type="ECO:0000256" key="3">
    <source>
        <dbReference type="ARBA" id="ARBA00012982"/>
    </source>
</evidence>
<accession>A0A1X2LWM0</accession>
<evidence type="ECO:0000313" key="8">
    <source>
        <dbReference type="Proteomes" id="UP000193247"/>
    </source>
</evidence>
<comment type="pathway">
    <text evidence="1">Purine metabolism; 7-cyano-7-deazaguanine biosynthesis.</text>
</comment>
<evidence type="ECO:0000256" key="6">
    <source>
        <dbReference type="ARBA" id="ARBA00048807"/>
    </source>
</evidence>
<proteinExistence type="inferred from homology"/>
<dbReference type="InterPro" id="IPR007115">
    <property type="entry name" value="6-PTP_synth/QueD"/>
</dbReference>
<sequence length="174" mass="19718">MTDIDFADGVHMATMHRADAPVGRTAKFHLRKRFGDLPCCHRSWSRQGKRFFLHGYERTFEIEFACTETESRSGLVVDTSCLRDIRAALRRQFDHTTLIAADDPQRDLFELLADRGVIDLRIMDSTGMEGSAAWVFDTAERIVARATGGRVWVSGIEARENRNNVVTLTVDRAD</sequence>
<evidence type="ECO:0000313" key="7">
    <source>
        <dbReference type="EMBL" id="OSC41443.1"/>
    </source>
</evidence>
<dbReference type="UniPathway" id="UPA00391"/>
<evidence type="ECO:0000256" key="2">
    <source>
        <dbReference type="ARBA" id="ARBA00008900"/>
    </source>
</evidence>
<dbReference type="AlphaFoldDB" id="A0A1X2LWM0"/>
<dbReference type="Pfam" id="PF01242">
    <property type="entry name" value="PTPS"/>
    <property type="match status" value="1"/>
</dbReference>
<gene>
    <name evidence="7" type="ORF">B8W66_08685</name>
</gene>